<keyword evidence="1" id="KW-0732">Signal</keyword>
<feature type="chain" id="PRO_5003936251" evidence="1">
    <location>
        <begin position="37"/>
        <end position="154"/>
    </location>
</feature>
<accession>K9UAV4</accession>
<protein>
    <submittedName>
        <fullName evidence="2">Uncharacterized protein</fullName>
    </submittedName>
</protein>
<dbReference type="KEGG" id="cmp:Cha6605_0021"/>
<dbReference type="OrthoDB" id="9837502at2"/>
<gene>
    <name evidence="2" type="ORF">Cha6605_0021</name>
</gene>
<dbReference type="STRING" id="1173020.Cha6605_0021"/>
<evidence type="ECO:0000313" key="2">
    <source>
        <dbReference type="EMBL" id="AFY91329.1"/>
    </source>
</evidence>
<keyword evidence="3" id="KW-1185">Reference proteome</keyword>
<proteinExistence type="predicted"/>
<feature type="signal peptide" evidence="1">
    <location>
        <begin position="1"/>
        <end position="36"/>
    </location>
</feature>
<organism evidence="2 3">
    <name type="scientific">Chamaesiphon minutus (strain ATCC 27169 / PCC 6605)</name>
    <dbReference type="NCBI Taxonomy" id="1173020"/>
    <lineage>
        <taxon>Bacteria</taxon>
        <taxon>Bacillati</taxon>
        <taxon>Cyanobacteriota</taxon>
        <taxon>Cyanophyceae</taxon>
        <taxon>Gomontiellales</taxon>
        <taxon>Chamaesiphonaceae</taxon>
        <taxon>Chamaesiphon</taxon>
    </lineage>
</organism>
<evidence type="ECO:0000256" key="1">
    <source>
        <dbReference type="SAM" id="SignalP"/>
    </source>
</evidence>
<reference evidence="2 3" key="1">
    <citation type="submission" date="2012-05" db="EMBL/GenBank/DDBJ databases">
        <title>Finished chromosome of genome of Chamaesiphon sp. PCC 6605.</title>
        <authorList>
            <consortium name="US DOE Joint Genome Institute"/>
            <person name="Gugger M."/>
            <person name="Coursin T."/>
            <person name="Rippka R."/>
            <person name="Tandeau De Marsac N."/>
            <person name="Huntemann M."/>
            <person name="Wei C.-L."/>
            <person name="Han J."/>
            <person name="Detter J.C."/>
            <person name="Han C."/>
            <person name="Tapia R."/>
            <person name="Chen A."/>
            <person name="Kyrpides N."/>
            <person name="Mavromatis K."/>
            <person name="Markowitz V."/>
            <person name="Szeto E."/>
            <person name="Ivanova N."/>
            <person name="Pagani I."/>
            <person name="Pati A."/>
            <person name="Goodwin L."/>
            <person name="Nordberg H.P."/>
            <person name="Cantor M.N."/>
            <person name="Hua S.X."/>
            <person name="Woyke T."/>
            <person name="Kerfeld C.A."/>
        </authorList>
    </citation>
    <scope>NUCLEOTIDE SEQUENCE [LARGE SCALE GENOMIC DNA]</scope>
    <source>
        <strain evidence="3">ATCC 27169 / PCC 6605</strain>
    </source>
</reference>
<dbReference type="Proteomes" id="UP000010366">
    <property type="component" value="Chromosome"/>
</dbReference>
<dbReference type="AlphaFoldDB" id="K9UAV4"/>
<sequence>MNIYIPLSFGSVMKTKFLLALLTLTGLLLGANSAFAATGSTPENSQQITNLSRTIAKSIDLDGNYDNLIELAINRALLAKGETESIAVGEPNGPIVNGIVVKPTRPIINGRFVNPKGPIINGRIENPNGPIINGKIANPNKGPIINGIIVNPNR</sequence>
<evidence type="ECO:0000313" key="3">
    <source>
        <dbReference type="Proteomes" id="UP000010366"/>
    </source>
</evidence>
<dbReference type="EMBL" id="CP003600">
    <property type="protein sequence ID" value="AFY91329.1"/>
    <property type="molecule type" value="Genomic_DNA"/>
</dbReference>
<dbReference type="HOGENOM" id="CLU_1701089_0_0_3"/>
<name>K9UAV4_CHAP6</name>
<dbReference type="RefSeq" id="WP_015157524.1">
    <property type="nucleotide sequence ID" value="NC_019697.1"/>
</dbReference>